<dbReference type="InParanoid" id="G3H898"/>
<feature type="region of interest" description="Disordered" evidence="1">
    <location>
        <begin position="1"/>
        <end position="21"/>
    </location>
</feature>
<dbReference type="AlphaFoldDB" id="G3H898"/>
<reference evidence="3" key="1">
    <citation type="journal article" date="2011" name="Nat. Biotechnol.">
        <title>The genomic sequence of the Chinese hamster ovary (CHO)-K1 cell line.</title>
        <authorList>
            <person name="Xu X."/>
            <person name="Nagarajan H."/>
            <person name="Lewis N.E."/>
            <person name="Pan S."/>
            <person name="Cai Z."/>
            <person name="Liu X."/>
            <person name="Chen W."/>
            <person name="Xie M."/>
            <person name="Wang W."/>
            <person name="Hammond S."/>
            <person name="Andersen M.R."/>
            <person name="Neff N."/>
            <person name="Passarelli B."/>
            <person name="Koh W."/>
            <person name="Fan H.C."/>
            <person name="Wang J."/>
            <person name="Gui Y."/>
            <person name="Lee K.H."/>
            <person name="Betenbaugh M.J."/>
            <person name="Quake S.R."/>
            <person name="Famili I."/>
            <person name="Palsson B.O."/>
            <person name="Wang J."/>
        </authorList>
    </citation>
    <scope>NUCLEOTIDE SEQUENCE [LARGE SCALE GENOMIC DNA]</scope>
    <source>
        <strain evidence="3">CHO K1 cell line</strain>
    </source>
</reference>
<feature type="region of interest" description="Disordered" evidence="1">
    <location>
        <begin position="41"/>
        <end position="69"/>
    </location>
</feature>
<name>G3H898_CRIGR</name>
<feature type="compositionally biased region" description="Polar residues" evidence="1">
    <location>
        <begin position="8"/>
        <end position="21"/>
    </location>
</feature>
<dbReference type="Proteomes" id="UP000001075">
    <property type="component" value="Unassembled WGS sequence"/>
</dbReference>
<sequence length="69" mass="7089">MKRGTPLAASSSAGHNVPESSLTSCRSRFIFGSPSALLVNATHSPNPLKSRAVQSPSSMSAPSPTPIIL</sequence>
<gene>
    <name evidence="2" type="ORF">I79_006598</name>
</gene>
<proteinExistence type="predicted"/>
<evidence type="ECO:0000313" key="2">
    <source>
        <dbReference type="EMBL" id="EGW08880.1"/>
    </source>
</evidence>
<dbReference type="EMBL" id="JH000209">
    <property type="protein sequence ID" value="EGW08880.1"/>
    <property type="molecule type" value="Genomic_DNA"/>
</dbReference>
<accession>G3H898</accession>
<organism evidence="2 3">
    <name type="scientific">Cricetulus griseus</name>
    <name type="common">Chinese hamster</name>
    <name type="synonym">Cricetulus barabensis griseus</name>
    <dbReference type="NCBI Taxonomy" id="10029"/>
    <lineage>
        <taxon>Eukaryota</taxon>
        <taxon>Metazoa</taxon>
        <taxon>Chordata</taxon>
        <taxon>Craniata</taxon>
        <taxon>Vertebrata</taxon>
        <taxon>Euteleostomi</taxon>
        <taxon>Mammalia</taxon>
        <taxon>Eutheria</taxon>
        <taxon>Euarchontoglires</taxon>
        <taxon>Glires</taxon>
        <taxon>Rodentia</taxon>
        <taxon>Myomorpha</taxon>
        <taxon>Muroidea</taxon>
        <taxon>Cricetidae</taxon>
        <taxon>Cricetinae</taxon>
        <taxon>Cricetulus</taxon>
    </lineage>
</organism>
<evidence type="ECO:0000313" key="3">
    <source>
        <dbReference type="Proteomes" id="UP000001075"/>
    </source>
</evidence>
<evidence type="ECO:0000256" key="1">
    <source>
        <dbReference type="SAM" id="MobiDB-lite"/>
    </source>
</evidence>
<protein>
    <submittedName>
        <fullName evidence="2">Uncharacterized protein</fullName>
    </submittedName>
</protein>
<dbReference type="GlyGen" id="G3H898">
    <property type="glycosylation" value="1 site"/>
</dbReference>